<accession>A0A2G1DEI2</accession>
<evidence type="ECO:0000313" key="3">
    <source>
        <dbReference type="Proteomes" id="UP000221222"/>
    </source>
</evidence>
<gene>
    <name evidence="1" type="primary">speE</name>
    <name evidence="1" type="ORF">AMOL_0132</name>
    <name evidence="2" type="ORF">CPU12_13085</name>
</gene>
<dbReference type="SUPFAM" id="SSF53335">
    <property type="entry name" value="S-adenosyl-L-methionine-dependent methyltransferases"/>
    <property type="match status" value="1"/>
</dbReference>
<reference evidence="2 3" key="1">
    <citation type="submission" date="2017-09" db="EMBL/GenBank/DDBJ databases">
        <title>Arcobacter canalis sp. nov., a new species isolated from a water canal contaminated with urban sewage.</title>
        <authorList>
            <person name="Perez-Cataluna A."/>
            <person name="Salas-Masso N."/>
            <person name="Figueras M.J."/>
        </authorList>
    </citation>
    <scope>NUCLEOTIDE SEQUENCE [LARGE SCALE GENOMIC DNA]</scope>
    <source>
        <strain evidence="2 3">F98-3</strain>
    </source>
</reference>
<name>A0A2G1DEI2_9BACT</name>
<reference evidence="1 4" key="2">
    <citation type="submission" date="2018-08" db="EMBL/GenBank/DDBJ databases">
        <title>Complete genome of the Arcobacter molluscorum type strain LMG 25693.</title>
        <authorList>
            <person name="Miller W.G."/>
            <person name="Yee E."/>
            <person name="Bono J.L."/>
        </authorList>
    </citation>
    <scope>NUCLEOTIDE SEQUENCE [LARGE SCALE GENOMIC DNA]</scope>
    <source>
        <strain evidence="1 4">CECT 7696</strain>
    </source>
</reference>
<dbReference type="Pfam" id="PF01564">
    <property type="entry name" value="Spermine_synth"/>
    <property type="match status" value="1"/>
</dbReference>
<dbReference type="EC" id="2.5.1.16" evidence="1"/>
<dbReference type="RefSeq" id="WP_099343568.1">
    <property type="nucleotide sequence ID" value="NZ_CP032098.1"/>
</dbReference>
<evidence type="ECO:0000313" key="1">
    <source>
        <dbReference type="EMBL" id="AXX91171.1"/>
    </source>
</evidence>
<keyword evidence="3" id="KW-1185">Reference proteome</keyword>
<evidence type="ECO:0000313" key="2">
    <source>
        <dbReference type="EMBL" id="PHO16909.1"/>
    </source>
</evidence>
<dbReference type="EMBL" id="NXFY01000029">
    <property type="protein sequence ID" value="PHO16909.1"/>
    <property type="molecule type" value="Genomic_DNA"/>
</dbReference>
<dbReference type="InterPro" id="IPR029063">
    <property type="entry name" value="SAM-dependent_MTases_sf"/>
</dbReference>
<evidence type="ECO:0000313" key="4">
    <source>
        <dbReference type="Proteomes" id="UP000262712"/>
    </source>
</evidence>
<dbReference type="EMBL" id="CP032098">
    <property type="protein sequence ID" value="AXX91171.1"/>
    <property type="molecule type" value="Genomic_DNA"/>
</dbReference>
<sequence length="184" mass="20814">MSASMNDNQAFNEMMVHVPLCTHKEPKNILIIGSNAQELKEQAQKHSGNIEFGDITLLNSKNEKNIDVVILTDVQLDEIILANIDRILKDDGLITFSSKSFQNDKDRLIDDLKLVGNKFWIAMPFKFGHKTSILASKKYHPTADIILQRSDILDDLQYYSTEIHSASFVFPASIHKALTTIAKR</sequence>
<dbReference type="AlphaFoldDB" id="A0A2G1DEI2"/>
<dbReference type="GO" id="GO:0004766">
    <property type="term" value="F:spermidine synthase activity"/>
    <property type="evidence" value="ECO:0007669"/>
    <property type="project" value="UniProtKB-EC"/>
</dbReference>
<dbReference type="Proteomes" id="UP000221222">
    <property type="component" value="Unassembled WGS sequence"/>
</dbReference>
<keyword evidence="1" id="KW-0808">Transferase</keyword>
<dbReference type="KEGG" id="amol:AMOL_0132"/>
<organism evidence="2 3">
    <name type="scientific">Malaciobacter molluscorum LMG 25693</name>
    <dbReference type="NCBI Taxonomy" id="870501"/>
    <lineage>
        <taxon>Bacteria</taxon>
        <taxon>Pseudomonadati</taxon>
        <taxon>Campylobacterota</taxon>
        <taxon>Epsilonproteobacteria</taxon>
        <taxon>Campylobacterales</taxon>
        <taxon>Arcobacteraceae</taxon>
        <taxon>Malaciobacter</taxon>
    </lineage>
</organism>
<dbReference type="Proteomes" id="UP000262712">
    <property type="component" value="Chromosome"/>
</dbReference>
<protein>
    <submittedName>
        <fullName evidence="2">Spermidine synthase</fullName>
        <ecNumber evidence="1">2.5.1.16</ecNumber>
    </submittedName>
</protein>
<proteinExistence type="predicted"/>
<dbReference type="Gene3D" id="3.40.50.150">
    <property type="entry name" value="Vaccinia Virus protein VP39"/>
    <property type="match status" value="2"/>
</dbReference>